<dbReference type="RefSeq" id="WP_145258395.1">
    <property type="nucleotide sequence ID" value="NZ_CP036279.1"/>
</dbReference>
<sequence>MSDFHPAEYGPVFAELIDAERLPSLGPGTPDRELRGRLSSLTASEAFAHVPMAEKTYSAACLSGLWLLHDFLEESHTISQQIGNATGSFWHGIMHRREGDFGNSKYWFRRVGHHPVFVALARETTALTRSQNDLPAEAEYLTEQSDWDPYRFVDLCEQFVGSGTQDETFLQHLQMLEWQLLFDDSYRHAVAV</sequence>
<evidence type="ECO:0000313" key="1">
    <source>
        <dbReference type="EMBL" id="QDU61853.1"/>
    </source>
</evidence>
<evidence type="ECO:0000313" key="2">
    <source>
        <dbReference type="Proteomes" id="UP000317093"/>
    </source>
</evidence>
<reference evidence="1 2" key="1">
    <citation type="submission" date="2019-02" db="EMBL/GenBank/DDBJ databases">
        <title>Deep-cultivation of Planctomycetes and their phenomic and genomic characterization uncovers novel biology.</title>
        <authorList>
            <person name="Wiegand S."/>
            <person name="Jogler M."/>
            <person name="Boedeker C."/>
            <person name="Pinto D."/>
            <person name="Vollmers J."/>
            <person name="Rivas-Marin E."/>
            <person name="Kohn T."/>
            <person name="Peeters S.H."/>
            <person name="Heuer A."/>
            <person name="Rast P."/>
            <person name="Oberbeckmann S."/>
            <person name="Bunk B."/>
            <person name="Jeske O."/>
            <person name="Meyerdierks A."/>
            <person name="Storesund J.E."/>
            <person name="Kallscheuer N."/>
            <person name="Luecker S."/>
            <person name="Lage O.M."/>
            <person name="Pohl T."/>
            <person name="Merkel B.J."/>
            <person name="Hornburger P."/>
            <person name="Mueller R.-W."/>
            <person name="Bruemmer F."/>
            <person name="Labrenz M."/>
            <person name="Spormann A.M."/>
            <person name="Op den Camp H."/>
            <person name="Overmann J."/>
            <person name="Amann R."/>
            <person name="Jetten M.S.M."/>
            <person name="Mascher T."/>
            <person name="Medema M.H."/>
            <person name="Devos D.P."/>
            <person name="Kaster A.-K."/>
            <person name="Ovreas L."/>
            <person name="Rohde M."/>
            <person name="Galperin M.Y."/>
            <person name="Jogler C."/>
        </authorList>
    </citation>
    <scope>NUCLEOTIDE SEQUENCE [LARGE SCALE GENOMIC DNA]</scope>
    <source>
        <strain evidence="1 2">Pan216</strain>
    </source>
</reference>
<accession>A0A518B4D3</accession>
<dbReference type="Proteomes" id="UP000317093">
    <property type="component" value="Chromosome"/>
</dbReference>
<proteinExistence type="predicted"/>
<dbReference type="AlphaFoldDB" id="A0A518B4D3"/>
<organism evidence="1 2">
    <name type="scientific">Kolteria novifilia</name>
    <dbReference type="NCBI Taxonomy" id="2527975"/>
    <lineage>
        <taxon>Bacteria</taxon>
        <taxon>Pseudomonadati</taxon>
        <taxon>Planctomycetota</taxon>
        <taxon>Planctomycetia</taxon>
        <taxon>Kolteriales</taxon>
        <taxon>Kolteriaceae</taxon>
        <taxon>Kolteria</taxon>
    </lineage>
</organism>
<name>A0A518B4D3_9BACT</name>
<dbReference type="OrthoDB" id="370799at2"/>
<gene>
    <name evidence="1" type="ORF">Pan216_27180</name>
</gene>
<protein>
    <submittedName>
        <fullName evidence="1">Uncharacterized protein</fullName>
    </submittedName>
</protein>
<dbReference type="KEGG" id="knv:Pan216_27180"/>
<keyword evidence="2" id="KW-1185">Reference proteome</keyword>
<dbReference type="EMBL" id="CP036279">
    <property type="protein sequence ID" value="QDU61853.1"/>
    <property type="molecule type" value="Genomic_DNA"/>
</dbReference>